<evidence type="ECO:0000256" key="3">
    <source>
        <dbReference type="ARBA" id="ARBA00023273"/>
    </source>
</evidence>
<evidence type="ECO:0000256" key="4">
    <source>
        <dbReference type="SAM" id="Coils"/>
    </source>
</evidence>
<reference evidence="8" key="3">
    <citation type="submission" date="2014-09" db="EMBL/GenBank/DDBJ databases">
        <authorList>
            <person name="Magalhaes I.L.F."/>
            <person name="Oliveira U."/>
            <person name="Santos F.R."/>
            <person name="Vidigal T.H.D.A."/>
            <person name="Brescovit A.D."/>
            <person name="Santos A.J."/>
        </authorList>
    </citation>
    <scope>NUCLEOTIDE SEQUENCE</scope>
</reference>
<evidence type="ECO:0000256" key="2">
    <source>
        <dbReference type="ARBA" id="ARBA00023054"/>
    </source>
</evidence>
<reference evidence="7" key="2">
    <citation type="submission" date="2014-07" db="EMBL/GenBank/DDBJ databases">
        <authorList>
            <person name="Hull J."/>
        </authorList>
    </citation>
    <scope>NUCLEOTIDE SEQUENCE</scope>
</reference>
<dbReference type="EMBL" id="GBRD01017010">
    <property type="protein sequence ID" value="JAG48817.1"/>
    <property type="molecule type" value="Transcribed_RNA"/>
</dbReference>
<proteinExistence type="predicted"/>
<keyword evidence="3" id="KW-0966">Cell projection</keyword>
<evidence type="ECO:0000313" key="8">
    <source>
        <dbReference type="EMBL" id="JAG48817.1"/>
    </source>
</evidence>
<feature type="coiled-coil region" evidence="4">
    <location>
        <begin position="338"/>
        <end position="372"/>
    </location>
</feature>
<dbReference type="GO" id="GO:0060271">
    <property type="term" value="P:cilium assembly"/>
    <property type="evidence" value="ECO:0007669"/>
    <property type="project" value="TreeGrafter"/>
</dbReference>
<sequence length="541" mass="63712">MSLEDVKIRTNETHGFTLVETVETDSKGNKRNVRKFYPRIRQKIKTYRKPVPIKVTFTKLINDVDLVEEEEDVNEEMEVDEIINTCLVKKKDKIGETILEEKEIVQEVIKYVGKKKKYMKLKMINDLGEAVDELIELNDDAKRTNDIMKSAAPYLKKKTKETPPPMEDKSDGQDSQHSMVGPEWYKAKDTQKDLIKLKAVEQLKQARDEQRALKDLNRYLGKKLCEYYDLKGAKDPNFSYDESGNNEEEKQKYQKRLLEFNDVINFIFNENKKRADMILKAERDTQRDAEELKKEKHNYYGLEEAMLKDVDPAEESKTLRSMTFAELLNHQKQMDSSLAKVRLECIRSEITLKDLEEKKEAHQNAIDNMEKVDFISFESLRFKTKDLNDKLDLKEKQVLAMKDRLTQRVQALAHVRLKSDHLTVENDKLRTETKDIVEELDALRKECLLVQIERRKLEKQLSKVKSKEGIQKYPYLIPEVDIVETKGEEQLELLGQLVNTCTELKSQMEEKLEDHRIGVEKYQRIQDDKKQKKKLFSFEFK</sequence>
<evidence type="ECO:0000313" key="7">
    <source>
        <dbReference type="EMBL" id="JAG39387.1"/>
    </source>
</evidence>
<reference evidence="7" key="1">
    <citation type="journal article" date="2014" name="PLoS ONE">
        <title>Transcriptome-Based Identification of ABC Transporters in the Western Tarnished Plant Bug Lygus hesperus.</title>
        <authorList>
            <person name="Hull J.J."/>
            <person name="Chaney K."/>
            <person name="Geib S.M."/>
            <person name="Fabrick J.A."/>
            <person name="Brent C.S."/>
            <person name="Walsh D."/>
            <person name="Lavine L.C."/>
        </authorList>
    </citation>
    <scope>NUCLEOTIDE SEQUENCE</scope>
</reference>
<dbReference type="InterPro" id="IPR025254">
    <property type="entry name" value="CCDC113/CCDC96_CC"/>
</dbReference>
<accession>A0A0A9Z289</accession>
<feature type="coiled-coil region" evidence="4">
    <location>
        <begin position="426"/>
        <end position="460"/>
    </location>
</feature>
<keyword evidence="2 4" id="KW-0175">Coiled coil</keyword>
<gene>
    <name evidence="7" type="primary">Ccdc96_0</name>
    <name evidence="7" type="ORF">CM83_22553</name>
</gene>
<feature type="domain" description="CCDC113/CCDC96 coiled-coil" evidence="6">
    <location>
        <begin position="332"/>
        <end position="478"/>
    </location>
</feature>
<dbReference type="PANTHER" id="PTHR15654:SF1">
    <property type="entry name" value="COILED-COIL DOMAIN-CONTAINING PROTEIN 96"/>
    <property type="match status" value="1"/>
</dbReference>
<dbReference type="InterPro" id="IPR051885">
    <property type="entry name" value="CC_CF"/>
</dbReference>
<dbReference type="GO" id="GO:0036064">
    <property type="term" value="C:ciliary basal body"/>
    <property type="evidence" value="ECO:0007669"/>
    <property type="project" value="TreeGrafter"/>
</dbReference>
<evidence type="ECO:0000256" key="1">
    <source>
        <dbReference type="ARBA" id="ARBA00004138"/>
    </source>
</evidence>
<name>A0A0A9Z289_LYGHE</name>
<dbReference type="EMBL" id="GBHO01004217">
    <property type="protein sequence ID" value="JAG39387.1"/>
    <property type="molecule type" value="Transcribed_RNA"/>
</dbReference>
<evidence type="ECO:0000256" key="5">
    <source>
        <dbReference type="SAM" id="MobiDB-lite"/>
    </source>
</evidence>
<dbReference type="GO" id="GO:0005930">
    <property type="term" value="C:axoneme"/>
    <property type="evidence" value="ECO:0007669"/>
    <property type="project" value="TreeGrafter"/>
</dbReference>
<organism evidence="7">
    <name type="scientific">Lygus hesperus</name>
    <name type="common">Western plant bug</name>
    <dbReference type="NCBI Taxonomy" id="30085"/>
    <lineage>
        <taxon>Eukaryota</taxon>
        <taxon>Metazoa</taxon>
        <taxon>Ecdysozoa</taxon>
        <taxon>Arthropoda</taxon>
        <taxon>Hexapoda</taxon>
        <taxon>Insecta</taxon>
        <taxon>Pterygota</taxon>
        <taxon>Neoptera</taxon>
        <taxon>Paraneoptera</taxon>
        <taxon>Hemiptera</taxon>
        <taxon>Heteroptera</taxon>
        <taxon>Panheteroptera</taxon>
        <taxon>Cimicomorpha</taxon>
        <taxon>Miridae</taxon>
        <taxon>Mirini</taxon>
        <taxon>Lygus</taxon>
    </lineage>
</organism>
<protein>
    <submittedName>
        <fullName evidence="7">Coiled-coil domain-containing protein 96</fullName>
    </submittedName>
</protein>
<feature type="region of interest" description="Disordered" evidence="5">
    <location>
        <begin position="156"/>
        <end position="179"/>
    </location>
</feature>
<dbReference type="Pfam" id="PF13870">
    <property type="entry name" value="CCDC113_CCDC96_CC"/>
    <property type="match status" value="1"/>
</dbReference>
<comment type="subcellular location">
    <subcellularLocation>
        <location evidence="1">Cell projection</location>
        <location evidence="1">Cilium</location>
    </subcellularLocation>
</comment>
<evidence type="ECO:0000259" key="6">
    <source>
        <dbReference type="Pfam" id="PF13870"/>
    </source>
</evidence>
<dbReference type="PANTHER" id="PTHR15654">
    <property type="entry name" value="COILED-COIL DOMAIN-CONTAINING PROTEIN 113-RELATED"/>
    <property type="match status" value="1"/>
</dbReference>
<dbReference type="AlphaFoldDB" id="A0A0A9Z289"/>